<evidence type="ECO:0000256" key="2">
    <source>
        <dbReference type="SAM" id="Phobius"/>
    </source>
</evidence>
<sequence>MTSPGAPLTPSSSRAPSPLSFAVIEEKVEEEEKAAEETARCPPSPLAPYYTGLTQSDRYAWPSFLGDWAFEDGQPRRVSTGCLGEDENSEVHREVEESYAKDDLAVGRHLMMSQPFLVDVRHVTVRKRNSVCDIEFRFPLLPSPPDGTRHQRPRDLSISPSAACTPSASFLTSQSSIPEWEVVVRRHSCVHVRGNEWVFLICLFVFVCLCFDISVHMFVLILFGLQAMYYLLTSLV</sequence>
<name>A0AAN9AQM7_9CAEN</name>
<evidence type="ECO:0000256" key="1">
    <source>
        <dbReference type="SAM" id="MobiDB-lite"/>
    </source>
</evidence>
<keyword evidence="2" id="KW-0472">Membrane</keyword>
<gene>
    <name evidence="3" type="ORF">V1264_009066</name>
</gene>
<keyword evidence="2" id="KW-0812">Transmembrane</keyword>
<feature type="transmembrane region" description="Helical" evidence="2">
    <location>
        <begin position="197"/>
        <end position="225"/>
    </location>
</feature>
<keyword evidence="2" id="KW-1133">Transmembrane helix</keyword>
<evidence type="ECO:0000313" key="3">
    <source>
        <dbReference type="EMBL" id="KAK7091380.1"/>
    </source>
</evidence>
<reference evidence="3 4" key="1">
    <citation type="submission" date="2024-02" db="EMBL/GenBank/DDBJ databases">
        <title>Chromosome-scale genome assembly of the rough periwinkle Littorina saxatilis.</title>
        <authorList>
            <person name="De Jode A."/>
            <person name="Faria R."/>
            <person name="Formenti G."/>
            <person name="Sims Y."/>
            <person name="Smith T.P."/>
            <person name="Tracey A."/>
            <person name="Wood J.M.D."/>
            <person name="Zagrodzka Z.B."/>
            <person name="Johannesson K."/>
            <person name="Butlin R.K."/>
            <person name="Leder E.H."/>
        </authorList>
    </citation>
    <scope>NUCLEOTIDE SEQUENCE [LARGE SCALE GENOMIC DNA]</scope>
    <source>
        <strain evidence="3">Snail1</strain>
        <tissue evidence="3">Muscle</tissue>
    </source>
</reference>
<dbReference type="Proteomes" id="UP001374579">
    <property type="component" value="Unassembled WGS sequence"/>
</dbReference>
<dbReference type="AlphaFoldDB" id="A0AAN9AQM7"/>
<accession>A0AAN9AQM7</accession>
<dbReference type="EMBL" id="JBAMIC010000022">
    <property type="protein sequence ID" value="KAK7091380.1"/>
    <property type="molecule type" value="Genomic_DNA"/>
</dbReference>
<protein>
    <submittedName>
        <fullName evidence="3">Uncharacterized protein</fullName>
    </submittedName>
</protein>
<comment type="caution">
    <text evidence="3">The sequence shown here is derived from an EMBL/GenBank/DDBJ whole genome shotgun (WGS) entry which is preliminary data.</text>
</comment>
<feature type="region of interest" description="Disordered" evidence="1">
    <location>
        <begin position="28"/>
        <end position="47"/>
    </location>
</feature>
<keyword evidence="4" id="KW-1185">Reference proteome</keyword>
<proteinExistence type="predicted"/>
<evidence type="ECO:0000313" key="4">
    <source>
        <dbReference type="Proteomes" id="UP001374579"/>
    </source>
</evidence>
<organism evidence="3 4">
    <name type="scientific">Littorina saxatilis</name>
    <dbReference type="NCBI Taxonomy" id="31220"/>
    <lineage>
        <taxon>Eukaryota</taxon>
        <taxon>Metazoa</taxon>
        <taxon>Spiralia</taxon>
        <taxon>Lophotrochozoa</taxon>
        <taxon>Mollusca</taxon>
        <taxon>Gastropoda</taxon>
        <taxon>Caenogastropoda</taxon>
        <taxon>Littorinimorpha</taxon>
        <taxon>Littorinoidea</taxon>
        <taxon>Littorinidae</taxon>
        <taxon>Littorina</taxon>
    </lineage>
</organism>